<organism evidence="2 3">
    <name type="scientific">Pristionchus fissidentatus</name>
    <dbReference type="NCBI Taxonomy" id="1538716"/>
    <lineage>
        <taxon>Eukaryota</taxon>
        <taxon>Metazoa</taxon>
        <taxon>Ecdysozoa</taxon>
        <taxon>Nematoda</taxon>
        <taxon>Chromadorea</taxon>
        <taxon>Rhabditida</taxon>
        <taxon>Rhabditina</taxon>
        <taxon>Diplogasteromorpha</taxon>
        <taxon>Diplogasteroidea</taxon>
        <taxon>Neodiplogasteridae</taxon>
        <taxon>Pristionchus</taxon>
    </lineage>
</organism>
<dbReference type="EMBL" id="BTSY01000002">
    <property type="protein sequence ID" value="GMT16817.1"/>
    <property type="molecule type" value="Genomic_DNA"/>
</dbReference>
<name>A0AAV5VDK0_9BILA</name>
<feature type="signal peptide" evidence="1">
    <location>
        <begin position="1"/>
        <end position="19"/>
    </location>
</feature>
<proteinExistence type="predicted"/>
<sequence length="73" mass="8243">MLHKMIAFFFALLVASALAGPIDSGYPMVDSDAYDGMMPVMPFNREALSRMTRSNGKPTFIRFGKRSAYNRFE</sequence>
<keyword evidence="1" id="KW-0732">Signal</keyword>
<evidence type="ECO:0000313" key="3">
    <source>
        <dbReference type="Proteomes" id="UP001432322"/>
    </source>
</evidence>
<evidence type="ECO:0000313" key="2">
    <source>
        <dbReference type="EMBL" id="GMT16817.1"/>
    </source>
</evidence>
<dbReference type="AlphaFoldDB" id="A0AAV5VDK0"/>
<keyword evidence="3" id="KW-1185">Reference proteome</keyword>
<feature type="chain" id="PRO_5044011582" evidence="1">
    <location>
        <begin position="20"/>
        <end position="73"/>
    </location>
</feature>
<comment type="caution">
    <text evidence="2">The sequence shown here is derived from an EMBL/GenBank/DDBJ whole genome shotgun (WGS) entry which is preliminary data.</text>
</comment>
<dbReference type="Proteomes" id="UP001432322">
    <property type="component" value="Unassembled WGS sequence"/>
</dbReference>
<protein>
    <submittedName>
        <fullName evidence="2">Uncharacterized protein</fullName>
    </submittedName>
</protein>
<reference evidence="2" key="1">
    <citation type="submission" date="2023-10" db="EMBL/GenBank/DDBJ databases">
        <title>Genome assembly of Pristionchus species.</title>
        <authorList>
            <person name="Yoshida K."/>
            <person name="Sommer R.J."/>
        </authorList>
    </citation>
    <scope>NUCLEOTIDE SEQUENCE</scope>
    <source>
        <strain evidence="2">RS5133</strain>
    </source>
</reference>
<evidence type="ECO:0000256" key="1">
    <source>
        <dbReference type="SAM" id="SignalP"/>
    </source>
</evidence>
<gene>
    <name evidence="2" type="ORF">PFISCL1PPCAC_8114</name>
</gene>
<accession>A0AAV5VDK0</accession>